<keyword evidence="10" id="KW-1043">Host membrane</keyword>
<evidence type="ECO:0000313" key="26">
    <source>
        <dbReference type="EMBL" id="WCC63867.1"/>
    </source>
</evidence>
<dbReference type="PROSITE" id="PS51922">
    <property type="entry name" value="BCOV_S1_NTD"/>
    <property type="match status" value="1"/>
</dbReference>
<feature type="transmembrane region" description="Helical" evidence="21">
    <location>
        <begin position="1217"/>
        <end position="1240"/>
    </location>
</feature>
<sequence length="1276" mass="139823">MFFLLPVVASISRPNCYVNQTGQTVTYYTSEVHNITELTDLAVSVINRILPDPAIAYSGQVLRQRLYVANTTVVYKYPLTPPEEWRVSGVAGYKTVVVFNNSIIPVNDGFMVHINMYHLANTQDARNCRTPFGVIFGDSFIQDRVVLVTVIPGEQAWVPNQAPVSATVRILVCANVTICQNPGIDTWGPATTSIYSTNAFVDHASSCFYNETFLVPFGLNATRVSLAFRFVDGDMLMYTSRPQGLDFDPQAENALVFRRRVMVGANPPNAQFMQAFVGSYYKSGQTPTGVCVNVRRSLYYSYFVYTDVLVSYDDDGAIRNASICDQDSLSELHCVMGTFTPKMGVYPLSQYRAQVAGNVLVTQPGSDCAIPYGDILSPPQPIVWRRYSVSNCVFDFATIINNLPTKQLVCYGISPSKIASLCYASVTLDLMRINTTHFTNLISKVPDVFTTYNYKLPDNFVGCLHAYYLNYTGQYAVAYSRGYAERVTPGGRQGNYDYVNTVLGTSNNLCNPASCYGLAVITLPTAAGNNPVCPKVNNTLFVENKCVNFNVYGYSGTGVFTRTNLTIPNGKLFSASSSGAIIAVKINGTTFGINPCATAPVSIGYAPNYEQVLVFNGLECSAKATAIAEPAALYWSRVRVDDAYVDTSVGCVYNAFNNTATVVSTCDMPIGNSLCLISSVTRSRQLQLVSYDPLLTKDVPMTPLYWLSVPTNFTLAASTEYIQTTASKVNVDCVKYLCGDSTRCINVLMQYGTFCTDVNSALNNVATSLDDAMVSLIKDFGVTSIANSFDTGMFNFTSLLGCVGSNCGAKSHRSALTDLLYNKVKLADPGFMQSYQKCIDSQWGGQIRDLICTQTFNGISVLPPIVSPGMQALYTTALVGSIASAGYTFGVTSVGAIPFATQLQFRLNGLGVTTQVLVENQVAIANAFNKALVSIQAGFDATNIALAKMQAVVNNNAQQLQVLVNQLGNSFGAISASINEIFSKLDGLAADAEVDRLISGRMVVLNTYVTQLLIKASEIKAQSLLAKQKLSECVLSQSQRFDFCGNGTHIMSIPQLAPNGLLFIHYSYAPTEYIVLESTAGLCRDGVGYAPRGGVFLRDNGTQLWFFSPTTFFNPQNLTTINTQVLDSCGVNYTHVNYTVLEPLPLSSFDFDSEFNKYFKNYSKVFNLTFDPLEYNITKVNVSERLSTLTSVVQQLNQSFIDLQKFNTFEQTIKWPWYVWLAMIAGIVGLVLAVVMLLCMTNCCSCFKGMCSCRHCHYDEIEDVYPAVRVHNKRTA</sequence>
<keyword evidence="8" id="KW-1161">Viral attachment to host cell</keyword>
<feature type="domain" description="BetaCoV S1-NTD" evidence="23">
    <location>
        <begin position="7"/>
        <end position="336"/>
    </location>
</feature>
<keyword evidence="5" id="KW-1162">Viral penetration into host cytoplasm</keyword>
<evidence type="ECO:0000256" key="18">
    <source>
        <dbReference type="ARBA" id="ARBA00023180"/>
    </source>
</evidence>
<evidence type="ECO:0000256" key="4">
    <source>
        <dbReference type="ARBA" id="ARBA00022581"/>
    </source>
</evidence>
<dbReference type="GO" id="GO:0039654">
    <property type="term" value="P:fusion of virus membrane with host endosome membrane"/>
    <property type="evidence" value="ECO:0007669"/>
    <property type="project" value="UniProtKB-KW"/>
</dbReference>
<evidence type="ECO:0000259" key="23">
    <source>
        <dbReference type="PROSITE" id="PS51922"/>
    </source>
</evidence>
<keyword evidence="7" id="KW-0732">Signal</keyword>
<dbReference type="PROSITE" id="PS51921">
    <property type="entry name" value="BCOV_S1_CTD"/>
    <property type="match status" value="1"/>
</dbReference>
<dbReference type="InterPro" id="IPR044873">
    <property type="entry name" value="Spike_S2_CoV_HR1"/>
</dbReference>
<evidence type="ECO:0000256" key="19">
    <source>
        <dbReference type="ARBA" id="ARBA00023288"/>
    </source>
</evidence>
<evidence type="ECO:0000259" key="24">
    <source>
        <dbReference type="PROSITE" id="PS51923"/>
    </source>
</evidence>
<keyword evidence="17" id="KW-1015">Disulfide bond</keyword>
<evidence type="ECO:0000256" key="21">
    <source>
        <dbReference type="SAM" id="Phobius"/>
    </source>
</evidence>
<evidence type="ECO:0000256" key="10">
    <source>
        <dbReference type="ARBA" id="ARBA00022870"/>
    </source>
</evidence>
<dbReference type="Pfam" id="PF09408">
    <property type="entry name" value="bCoV_S1_RBD"/>
    <property type="match status" value="1"/>
</dbReference>
<keyword evidence="4" id="KW-0945">Host-virus interaction</keyword>
<accession>A0AA49EFF8</accession>
<reference evidence="26" key="1">
    <citation type="submission" date="2023-01" db="EMBL/GenBank/DDBJ databases">
        <title>Panoramic Analysis of Coronaviruses Carried by Representative Bat Species in Southern China to Better Understand the Coronavirus Sphere.</title>
        <authorList>
            <person name="Han Y."/>
            <person name="Xu P."/>
            <person name="Wang Y."/>
            <person name="Zhao W."/>
            <person name="Wang J."/>
            <person name="Jin Q."/>
            <person name="Wu Z."/>
        </authorList>
    </citation>
    <scope>NUCLEOTIDE SEQUENCE</scope>
    <source>
        <strain evidence="26">BtEs-BetaCoV/YN2020-Q317</strain>
    </source>
</reference>
<evidence type="ECO:0000256" key="17">
    <source>
        <dbReference type="ARBA" id="ARBA00023157"/>
    </source>
</evidence>
<keyword evidence="6 21" id="KW-0812">Transmembrane</keyword>
<evidence type="ECO:0000259" key="25">
    <source>
        <dbReference type="PROSITE" id="PS51924"/>
    </source>
</evidence>
<evidence type="ECO:0000256" key="3">
    <source>
        <dbReference type="ARBA" id="ARBA00022511"/>
    </source>
</evidence>
<dbReference type="Pfam" id="PF19209">
    <property type="entry name" value="CoV_S1_C"/>
    <property type="match status" value="1"/>
</dbReference>
<keyword evidence="20" id="KW-1160">Virus entry into host cell</keyword>
<organism evidence="26">
    <name type="scientific">Bat Coronavirus EsYN20</name>
    <dbReference type="NCBI Taxonomy" id="3018828"/>
    <lineage>
        <taxon>Viruses</taxon>
        <taxon>Riboviria</taxon>
        <taxon>Orthornavirae</taxon>
        <taxon>Pisuviricota</taxon>
        <taxon>Pisoniviricetes</taxon>
        <taxon>Nidovirales</taxon>
        <taxon>Cornidovirineae</taxon>
        <taxon>Coronaviridae</taxon>
        <taxon>Orthocoronavirinae</taxon>
    </lineage>
</organism>
<evidence type="ECO:0000259" key="22">
    <source>
        <dbReference type="PROSITE" id="PS51921"/>
    </source>
</evidence>
<dbReference type="Pfam" id="PF16451">
    <property type="entry name" value="bCoV_S1_N"/>
    <property type="match status" value="1"/>
</dbReference>
<dbReference type="InterPro" id="IPR043614">
    <property type="entry name" value="Spike_S2_CoV_C"/>
</dbReference>
<evidence type="ECO:0000256" key="14">
    <source>
        <dbReference type="ARBA" id="ARBA00023054"/>
    </source>
</evidence>
<keyword evidence="19" id="KW-0449">Lipoprotein</keyword>
<dbReference type="InterPro" id="IPR002552">
    <property type="entry name" value="Spike_S2_CoV"/>
</dbReference>
<evidence type="ECO:0000256" key="6">
    <source>
        <dbReference type="ARBA" id="ARBA00022692"/>
    </source>
</evidence>
<dbReference type="InterPro" id="IPR032500">
    <property type="entry name" value="bCoV_S1_N"/>
</dbReference>
<dbReference type="GO" id="GO:0046813">
    <property type="term" value="P:receptor-mediated virion attachment to host cell"/>
    <property type="evidence" value="ECO:0007669"/>
    <property type="project" value="InterPro"/>
</dbReference>
<evidence type="ECO:0000256" key="2">
    <source>
        <dbReference type="ARBA" id="ARBA00022510"/>
    </source>
</evidence>
<keyword evidence="1" id="KW-1168">Fusion of virus membrane with host membrane</keyword>
<dbReference type="Gene3D" id="3.30.70.1840">
    <property type="match status" value="1"/>
</dbReference>
<dbReference type="GO" id="GO:0055036">
    <property type="term" value="C:virion membrane"/>
    <property type="evidence" value="ECO:0007669"/>
    <property type="project" value="UniProtKB-SubCell"/>
</dbReference>
<evidence type="ECO:0000256" key="20">
    <source>
        <dbReference type="ARBA" id="ARBA00023296"/>
    </source>
</evidence>
<dbReference type="InterPro" id="IPR043002">
    <property type="entry name" value="Spike_N_sf"/>
</dbReference>
<evidence type="ECO:0000256" key="5">
    <source>
        <dbReference type="ARBA" id="ARBA00022595"/>
    </source>
</evidence>
<keyword evidence="15 21" id="KW-0472">Membrane</keyword>
<evidence type="ECO:0000256" key="16">
    <source>
        <dbReference type="ARBA" id="ARBA00023139"/>
    </source>
</evidence>
<feature type="domain" description="Coronavirus spike (S) glycoprotein S2 subunit heptad repeat 2 (HR2) region profile" evidence="25">
    <location>
        <begin position="1146"/>
        <end position="1227"/>
    </location>
</feature>
<feature type="domain" description="Coronavirus spike (S) glycoprotein S2 subunit heptad repeat 1 (HR1) region profile" evidence="24">
    <location>
        <begin position="897"/>
        <end position="1002"/>
    </location>
</feature>
<dbReference type="InterPro" id="IPR018548">
    <property type="entry name" value="Spike_S1_RBD_bCoV"/>
</dbReference>
<dbReference type="SUPFAM" id="SSF111474">
    <property type="entry name" value="Coronavirus S2 glycoprotein"/>
    <property type="match status" value="2"/>
</dbReference>
<keyword evidence="12 21" id="KW-1133">Transmembrane helix</keyword>
<dbReference type="PROSITE" id="PS51924">
    <property type="entry name" value="COV_S2_HR2"/>
    <property type="match status" value="1"/>
</dbReference>
<protein>
    <submittedName>
        <fullName evidence="26">Spike glycoprotein</fullName>
    </submittedName>
</protein>
<keyword evidence="2" id="KW-1170">Fusion of virus membrane with host endosomal membrane</keyword>
<dbReference type="Pfam" id="PF19214">
    <property type="entry name" value="CoV_S2_C"/>
    <property type="match status" value="1"/>
</dbReference>
<dbReference type="GO" id="GO:0044173">
    <property type="term" value="C:host cell endoplasmic reticulum-Golgi intermediate compartment membrane"/>
    <property type="evidence" value="ECO:0007669"/>
    <property type="project" value="UniProtKB-SubCell"/>
</dbReference>
<evidence type="ECO:0000256" key="7">
    <source>
        <dbReference type="ARBA" id="ARBA00022729"/>
    </source>
</evidence>
<keyword evidence="16" id="KW-0564">Palmitate</keyword>
<dbReference type="Pfam" id="PF01601">
    <property type="entry name" value="CoV_S2"/>
    <property type="match status" value="1"/>
</dbReference>
<keyword evidence="13" id="KW-0843">Virulence</keyword>
<dbReference type="InterPro" id="IPR042578">
    <property type="entry name" value="BETA_CORONA_SPIKE"/>
</dbReference>
<evidence type="ECO:0000256" key="15">
    <source>
        <dbReference type="ARBA" id="ARBA00023136"/>
    </source>
</evidence>
<evidence type="ECO:0000256" key="12">
    <source>
        <dbReference type="ARBA" id="ARBA00022989"/>
    </source>
</evidence>
<dbReference type="HAMAP" id="MF_04099">
    <property type="entry name" value="BETA_CORONA_SPIKE"/>
    <property type="match status" value="1"/>
</dbReference>
<keyword evidence="9" id="KW-0946">Virion</keyword>
<dbReference type="EMBL" id="OQ175337">
    <property type="protein sequence ID" value="WCC63867.1"/>
    <property type="molecule type" value="Genomic_RNA"/>
</dbReference>
<dbReference type="GO" id="GO:0016020">
    <property type="term" value="C:membrane"/>
    <property type="evidence" value="ECO:0007669"/>
    <property type="project" value="InterPro"/>
</dbReference>
<evidence type="ECO:0000256" key="11">
    <source>
        <dbReference type="ARBA" id="ARBA00022879"/>
    </source>
</evidence>
<evidence type="ECO:0000256" key="13">
    <source>
        <dbReference type="ARBA" id="ARBA00023026"/>
    </source>
</evidence>
<keyword evidence="18" id="KW-0325">Glycoprotein</keyword>
<dbReference type="Gene3D" id="1.20.5.300">
    <property type="match status" value="1"/>
</dbReference>
<dbReference type="Gene3D" id="1.20.5.790">
    <property type="entry name" value="Single helix bin"/>
    <property type="match status" value="1"/>
</dbReference>
<dbReference type="InterPro" id="IPR043473">
    <property type="entry name" value="S2_sf_CoV"/>
</dbReference>
<dbReference type="SUPFAM" id="SSF143587">
    <property type="entry name" value="SARS receptor-binding domain-like"/>
    <property type="match status" value="1"/>
</dbReference>
<gene>
    <name evidence="26" type="primary">S</name>
</gene>
<dbReference type="GO" id="GO:0019064">
    <property type="term" value="P:fusion of virus membrane with host plasma membrane"/>
    <property type="evidence" value="ECO:0007669"/>
    <property type="project" value="InterPro"/>
</dbReference>
<dbReference type="InterPro" id="IPR036326">
    <property type="entry name" value="Spike_S1_RBD_sf_bCoV"/>
</dbReference>
<proteinExistence type="inferred from homology"/>
<dbReference type="Gene3D" id="2.60.120.960">
    <property type="entry name" value="Spike glycoprotein, N-terminal domain"/>
    <property type="match status" value="1"/>
</dbReference>
<dbReference type="GO" id="GO:0019031">
    <property type="term" value="C:viral envelope"/>
    <property type="evidence" value="ECO:0007669"/>
    <property type="project" value="UniProtKB-KW"/>
</dbReference>
<keyword evidence="14" id="KW-0175">Coiled coil</keyword>
<dbReference type="InterPro" id="IPR044874">
    <property type="entry name" value="Spike_S2_CoV_HR2"/>
</dbReference>
<keyword evidence="11" id="KW-0261">Viral envelope protein</keyword>
<keyword evidence="3" id="KW-1032">Host cell membrane</keyword>
<name>A0AA49EFF8_9NIDO</name>
<dbReference type="PROSITE" id="PS51923">
    <property type="entry name" value="COV_S2_HR1"/>
    <property type="match status" value="1"/>
</dbReference>
<evidence type="ECO:0000256" key="1">
    <source>
        <dbReference type="ARBA" id="ARBA00022506"/>
    </source>
</evidence>
<dbReference type="InterPro" id="IPR043607">
    <property type="entry name" value="CoV_S1_C"/>
</dbReference>
<evidence type="ECO:0000256" key="8">
    <source>
        <dbReference type="ARBA" id="ARBA00022804"/>
    </source>
</evidence>
<evidence type="ECO:0000256" key="9">
    <source>
        <dbReference type="ARBA" id="ARBA00022844"/>
    </source>
</evidence>
<feature type="domain" description="BetaCoV S1-CTD" evidence="22">
    <location>
        <begin position="366"/>
        <end position="535"/>
    </location>
</feature>
<dbReference type="GO" id="GO:0075509">
    <property type="term" value="P:endocytosis involved in viral entry into host cell"/>
    <property type="evidence" value="ECO:0007669"/>
    <property type="project" value="InterPro"/>
</dbReference>